<dbReference type="Gene3D" id="3.90.79.10">
    <property type="entry name" value="Nucleoside Triphosphate Pyrophosphohydrolase"/>
    <property type="match status" value="1"/>
</dbReference>
<keyword evidence="6" id="KW-0464">Manganese</keyword>
<comment type="cofactor">
    <cofactor evidence="1">
        <name>Mn(2+)</name>
        <dbReference type="ChEBI" id="CHEBI:29035"/>
    </cofactor>
</comment>
<comment type="cofactor">
    <cofactor evidence="2">
        <name>Mg(2+)</name>
        <dbReference type="ChEBI" id="CHEBI:18420"/>
    </cofactor>
</comment>
<evidence type="ECO:0000259" key="7">
    <source>
        <dbReference type="PROSITE" id="PS51462"/>
    </source>
</evidence>
<comment type="caution">
    <text evidence="8">The sequence shown here is derived from an EMBL/GenBank/DDBJ whole genome shotgun (WGS) entry which is preliminary data.</text>
</comment>
<protein>
    <submittedName>
        <fullName evidence="8">CoA pyrophosphatase</fullName>
    </submittedName>
</protein>
<dbReference type="RefSeq" id="WP_179913518.1">
    <property type="nucleotide sequence ID" value="NZ_JACBYE010000024.1"/>
</dbReference>
<dbReference type="GO" id="GO:0046872">
    <property type="term" value="F:metal ion binding"/>
    <property type="evidence" value="ECO:0007669"/>
    <property type="project" value="UniProtKB-KW"/>
</dbReference>
<dbReference type="AlphaFoldDB" id="A0A853ETU3"/>
<evidence type="ECO:0000256" key="1">
    <source>
        <dbReference type="ARBA" id="ARBA00001936"/>
    </source>
</evidence>
<accession>A0A853ETU3</accession>
<dbReference type="PROSITE" id="PS51462">
    <property type="entry name" value="NUDIX"/>
    <property type="match status" value="1"/>
</dbReference>
<sequence length="236" mass="25019">MTEPDGAGPAHPVRTALGTLVRAGVDWGWRTGPVPGERATLPDRPTSRTPLAVSRPAAVLVLLGERQTGGADRALDVLLVERAASLNHHPGQIAFPGGRLDPEDDGPVDAALREAVEETGLDRSGVDVVGTLGGLPLPVSNHVVTPVLAWWARPSAVGVVDVRESAAVFRVSVDDLLDPANRRLARVSRGGRSLDSPAFLVDGRLVWGFTGIVLDRVLDGLGWTRPWEQHVLDVPV</sequence>
<dbReference type="PANTHER" id="PTHR12992:SF11">
    <property type="entry name" value="MITOCHONDRIAL COENZYME A DIPHOSPHATASE NUDT8"/>
    <property type="match status" value="1"/>
</dbReference>
<evidence type="ECO:0000313" key="8">
    <source>
        <dbReference type="EMBL" id="NYS94015.1"/>
    </source>
</evidence>
<gene>
    <name evidence="8" type="ORF">HZZ10_10855</name>
</gene>
<dbReference type="Pfam" id="PF00293">
    <property type="entry name" value="NUDIX"/>
    <property type="match status" value="1"/>
</dbReference>
<dbReference type="CDD" id="cd03426">
    <property type="entry name" value="NUDIX_CoAse_Nudt7"/>
    <property type="match status" value="1"/>
</dbReference>
<evidence type="ECO:0000313" key="9">
    <source>
        <dbReference type="Proteomes" id="UP000561011"/>
    </source>
</evidence>
<keyword evidence="9" id="KW-1185">Reference proteome</keyword>
<dbReference type="InterPro" id="IPR015797">
    <property type="entry name" value="NUDIX_hydrolase-like_dom_sf"/>
</dbReference>
<dbReference type="InterPro" id="IPR045121">
    <property type="entry name" value="CoAse"/>
</dbReference>
<keyword evidence="5" id="KW-0460">Magnesium</keyword>
<evidence type="ECO:0000256" key="4">
    <source>
        <dbReference type="ARBA" id="ARBA00022801"/>
    </source>
</evidence>
<name>A0A853ETU3_9MICO</name>
<dbReference type="EMBL" id="JACBYE010000024">
    <property type="protein sequence ID" value="NYS94015.1"/>
    <property type="molecule type" value="Genomic_DNA"/>
</dbReference>
<evidence type="ECO:0000256" key="5">
    <source>
        <dbReference type="ARBA" id="ARBA00022842"/>
    </source>
</evidence>
<dbReference type="PANTHER" id="PTHR12992">
    <property type="entry name" value="NUDIX HYDROLASE"/>
    <property type="match status" value="1"/>
</dbReference>
<dbReference type="SUPFAM" id="SSF55811">
    <property type="entry name" value="Nudix"/>
    <property type="match status" value="1"/>
</dbReference>
<evidence type="ECO:0000256" key="2">
    <source>
        <dbReference type="ARBA" id="ARBA00001946"/>
    </source>
</evidence>
<evidence type="ECO:0000256" key="3">
    <source>
        <dbReference type="ARBA" id="ARBA00022723"/>
    </source>
</evidence>
<organism evidence="8 9">
    <name type="scientific">Sanguibacter inulinus</name>
    <dbReference type="NCBI Taxonomy" id="60922"/>
    <lineage>
        <taxon>Bacteria</taxon>
        <taxon>Bacillati</taxon>
        <taxon>Actinomycetota</taxon>
        <taxon>Actinomycetes</taxon>
        <taxon>Micrococcales</taxon>
        <taxon>Sanguibacteraceae</taxon>
        <taxon>Sanguibacter</taxon>
    </lineage>
</organism>
<feature type="domain" description="Nudix hydrolase" evidence="7">
    <location>
        <begin position="54"/>
        <end position="193"/>
    </location>
</feature>
<keyword evidence="3" id="KW-0479">Metal-binding</keyword>
<keyword evidence="4" id="KW-0378">Hydrolase</keyword>
<dbReference type="Proteomes" id="UP000561011">
    <property type="component" value="Unassembled WGS sequence"/>
</dbReference>
<proteinExistence type="predicted"/>
<dbReference type="InterPro" id="IPR000086">
    <property type="entry name" value="NUDIX_hydrolase_dom"/>
</dbReference>
<dbReference type="GO" id="GO:0010945">
    <property type="term" value="F:coenzyme A diphosphatase activity"/>
    <property type="evidence" value="ECO:0007669"/>
    <property type="project" value="InterPro"/>
</dbReference>
<evidence type="ECO:0000256" key="6">
    <source>
        <dbReference type="ARBA" id="ARBA00023211"/>
    </source>
</evidence>
<reference evidence="8 9" key="1">
    <citation type="submission" date="2020-07" db="EMBL/GenBank/DDBJ databases">
        <title>MOT database genomes.</title>
        <authorList>
            <person name="Joseph S."/>
            <person name="Aduse-Opoku J."/>
            <person name="Hashim A."/>
            <person name="Wade W."/>
            <person name="Curtis M."/>
        </authorList>
    </citation>
    <scope>NUCLEOTIDE SEQUENCE [LARGE SCALE GENOMIC DNA]</scope>
    <source>
        <strain evidence="8 9">DSM 100099</strain>
    </source>
</reference>